<keyword evidence="4 5" id="KW-0472">Membrane</keyword>
<feature type="transmembrane region" description="Helical" evidence="5">
    <location>
        <begin position="200"/>
        <end position="219"/>
    </location>
</feature>
<reference evidence="7" key="2">
    <citation type="submission" date="2023-05" db="EMBL/GenBank/DDBJ databases">
        <authorList>
            <person name="Fouks B."/>
        </authorList>
    </citation>
    <scope>NUCLEOTIDE SEQUENCE</scope>
    <source>
        <strain evidence="7">Stay&amp;Tobe</strain>
        <tissue evidence="7">Testes</tissue>
    </source>
</reference>
<feature type="domain" description="Sugar phosphate transporter" evidence="6">
    <location>
        <begin position="1"/>
        <end position="216"/>
    </location>
</feature>
<sequence length="224" mass="25034">MMPLAFSFCGFVVFTNLSLQNNTVGTYQVAKVMTTPCIILIQIFFYKKAFPLRVKLTLIPITLGVFMNFYYDIKFNILGTIYATLGVVVTSFYQELVSQKQHELQMNAMQLLYYQAPLSALILVVLIPILEPVTMTIAIPWSLATLALVAASCITAFFVNLSIYWIIGNTSPLTYNMMGHIKFCLTVLGGVLMFEEPFHVNQGVGIILTVLGVTAYAHVKDNFD</sequence>
<feature type="transmembrane region" description="Helical" evidence="5">
    <location>
        <begin position="141"/>
        <end position="166"/>
    </location>
</feature>
<dbReference type="Proteomes" id="UP001233999">
    <property type="component" value="Unassembled WGS sequence"/>
</dbReference>
<dbReference type="Pfam" id="PF03151">
    <property type="entry name" value="TPT"/>
    <property type="match status" value="1"/>
</dbReference>
<accession>A0AAD8ESP8</accession>
<dbReference type="AlphaFoldDB" id="A0AAD8ESP8"/>
<feature type="transmembrane region" description="Helical" evidence="5">
    <location>
        <begin position="77"/>
        <end position="96"/>
    </location>
</feature>
<keyword evidence="8" id="KW-1185">Reference proteome</keyword>
<evidence type="ECO:0000313" key="7">
    <source>
        <dbReference type="EMBL" id="KAJ9601408.1"/>
    </source>
</evidence>
<reference evidence="7" key="1">
    <citation type="journal article" date="2023" name="IScience">
        <title>Live-bearing cockroach genome reveals convergent evolutionary mechanisms linked to viviparity in insects and beyond.</title>
        <authorList>
            <person name="Fouks B."/>
            <person name="Harrison M.C."/>
            <person name="Mikhailova A.A."/>
            <person name="Marchal E."/>
            <person name="English S."/>
            <person name="Carruthers M."/>
            <person name="Jennings E.C."/>
            <person name="Chiamaka E.L."/>
            <person name="Frigard R.A."/>
            <person name="Pippel M."/>
            <person name="Attardo G.M."/>
            <person name="Benoit J.B."/>
            <person name="Bornberg-Bauer E."/>
            <person name="Tobe S.S."/>
        </authorList>
    </citation>
    <scope>NUCLEOTIDE SEQUENCE</scope>
    <source>
        <strain evidence="7">Stay&amp;Tobe</strain>
    </source>
</reference>
<gene>
    <name evidence="7" type="ORF">L9F63_000432</name>
</gene>
<dbReference type="PANTHER" id="PTHR11132">
    <property type="entry name" value="SOLUTE CARRIER FAMILY 35"/>
    <property type="match status" value="1"/>
</dbReference>
<organism evidence="7 8">
    <name type="scientific">Diploptera punctata</name>
    <name type="common">Pacific beetle cockroach</name>
    <dbReference type="NCBI Taxonomy" id="6984"/>
    <lineage>
        <taxon>Eukaryota</taxon>
        <taxon>Metazoa</taxon>
        <taxon>Ecdysozoa</taxon>
        <taxon>Arthropoda</taxon>
        <taxon>Hexapoda</taxon>
        <taxon>Insecta</taxon>
        <taxon>Pterygota</taxon>
        <taxon>Neoptera</taxon>
        <taxon>Polyneoptera</taxon>
        <taxon>Dictyoptera</taxon>
        <taxon>Blattodea</taxon>
        <taxon>Blaberoidea</taxon>
        <taxon>Blaberidae</taxon>
        <taxon>Diplopterinae</taxon>
        <taxon>Diploptera</taxon>
    </lineage>
</organism>
<feature type="transmembrane region" description="Helical" evidence="5">
    <location>
        <begin position="108"/>
        <end position="129"/>
    </location>
</feature>
<keyword evidence="3 5" id="KW-1133">Transmembrane helix</keyword>
<evidence type="ECO:0000259" key="6">
    <source>
        <dbReference type="Pfam" id="PF03151"/>
    </source>
</evidence>
<evidence type="ECO:0000313" key="8">
    <source>
        <dbReference type="Proteomes" id="UP001233999"/>
    </source>
</evidence>
<dbReference type="InterPro" id="IPR050186">
    <property type="entry name" value="TPT_transporter"/>
</dbReference>
<dbReference type="InterPro" id="IPR004853">
    <property type="entry name" value="Sugar_P_trans_dom"/>
</dbReference>
<comment type="subcellular location">
    <subcellularLocation>
        <location evidence="1">Membrane</location>
        <topology evidence="1">Multi-pass membrane protein</topology>
    </subcellularLocation>
</comment>
<evidence type="ECO:0000256" key="5">
    <source>
        <dbReference type="SAM" id="Phobius"/>
    </source>
</evidence>
<proteinExistence type="predicted"/>
<dbReference type="GO" id="GO:0016020">
    <property type="term" value="C:membrane"/>
    <property type="evidence" value="ECO:0007669"/>
    <property type="project" value="UniProtKB-SubCell"/>
</dbReference>
<protein>
    <recommendedName>
        <fullName evidence="6">Sugar phosphate transporter domain-containing protein</fullName>
    </recommendedName>
</protein>
<feature type="transmembrane region" description="Helical" evidence="5">
    <location>
        <begin position="29"/>
        <end position="46"/>
    </location>
</feature>
<evidence type="ECO:0000256" key="4">
    <source>
        <dbReference type="ARBA" id="ARBA00023136"/>
    </source>
</evidence>
<keyword evidence="2 5" id="KW-0812">Transmembrane</keyword>
<feature type="non-terminal residue" evidence="7">
    <location>
        <position position="224"/>
    </location>
</feature>
<dbReference type="EMBL" id="JASPKZ010000018">
    <property type="protein sequence ID" value="KAJ9601408.1"/>
    <property type="molecule type" value="Genomic_DNA"/>
</dbReference>
<name>A0AAD8ESP8_DIPPU</name>
<evidence type="ECO:0000256" key="2">
    <source>
        <dbReference type="ARBA" id="ARBA00022692"/>
    </source>
</evidence>
<evidence type="ECO:0000256" key="3">
    <source>
        <dbReference type="ARBA" id="ARBA00022989"/>
    </source>
</evidence>
<comment type="caution">
    <text evidence="7">The sequence shown here is derived from an EMBL/GenBank/DDBJ whole genome shotgun (WGS) entry which is preliminary data.</text>
</comment>
<evidence type="ECO:0000256" key="1">
    <source>
        <dbReference type="ARBA" id="ARBA00004141"/>
    </source>
</evidence>